<keyword evidence="4 9" id="KW-0812">Transmembrane</keyword>
<organism evidence="14 15">
    <name type="scientific">Parahaliea maris</name>
    <dbReference type="NCBI Taxonomy" id="2716870"/>
    <lineage>
        <taxon>Bacteria</taxon>
        <taxon>Pseudomonadati</taxon>
        <taxon>Pseudomonadota</taxon>
        <taxon>Gammaproteobacteria</taxon>
        <taxon>Cellvibrionales</taxon>
        <taxon>Halieaceae</taxon>
        <taxon>Parahaliea</taxon>
    </lineage>
</organism>
<evidence type="ECO:0000256" key="2">
    <source>
        <dbReference type="ARBA" id="ARBA00022448"/>
    </source>
</evidence>
<dbReference type="PANTHER" id="PTHR40980:SF3">
    <property type="entry name" value="TONB-DEPENDENT RECEPTOR-LIKE BETA-BARREL DOMAIN-CONTAINING PROTEIN"/>
    <property type="match status" value="1"/>
</dbReference>
<evidence type="ECO:0000259" key="13">
    <source>
        <dbReference type="Pfam" id="PF07715"/>
    </source>
</evidence>
<dbReference type="InterPro" id="IPR012910">
    <property type="entry name" value="Plug_dom"/>
</dbReference>
<accession>A0A5C9A6Q9</accession>
<evidence type="ECO:0000256" key="3">
    <source>
        <dbReference type="ARBA" id="ARBA00022452"/>
    </source>
</evidence>
<feature type="domain" description="TonB-dependent receptor plug" evidence="13">
    <location>
        <begin position="72"/>
        <end position="158"/>
    </location>
</feature>
<gene>
    <name evidence="14" type="ORF">FV139_05855</name>
</gene>
<reference evidence="14 15" key="1">
    <citation type="submission" date="2019-08" db="EMBL/GenBank/DDBJ databases">
        <title>Parahaliea maris sp. nov., isolated from the surface seawater.</title>
        <authorList>
            <person name="Liu Y."/>
        </authorList>
    </citation>
    <scope>NUCLEOTIDE SEQUENCE [LARGE SCALE GENOMIC DNA]</scope>
    <source>
        <strain evidence="14 15">HSLHS9</strain>
    </source>
</reference>
<keyword evidence="8 9" id="KW-0998">Cell outer membrane</keyword>
<keyword evidence="2 9" id="KW-0813">Transport</keyword>
<keyword evidence="7 9" id="KW-0472">Membrane</keyword>
<feature type="short sequence motif" description="TonB C-terminal box" evidence="10">
    <location>
        <begin position="820"/>
        <end position="837"/>
    </location>
</feature>
<dbReference type="NCBIfam" id="TIGR01782">
    <property type="entry name" value="TonB-Xanth-Caul"/>
    <property type="match status" value="1"/>
</dbReference>
<comment type="caution">
    <text evidence="14">The sequence shown here is derived from an EMBL/GenBank/DDBJ whole genome shotgun (WGS) entry which is preliminary data.</text>
</comment>
<feature type="domain" description="TonB-dependent receptor-like beta-barrel" evidence="12">
    <location>
        <begin position="416"/>
        <end position="805"/>
    </location>
</feature>
<keyword evidence="3 9" id="KW-1134">Transmembrane beta strand</keyword>
<keyword evidence="5" id="KW-0732">Signal</keyword>
<evidence type="ECO:0000256" key="1">
    <source>
        <dbReference type="ARBA" id="ARBA00004571"/>
    </source>
</evidence>
<dbReference type="Gene3D" id="2.40.170.20">
    <property type="entry name" value="TonB-dependent receptor, beta-barrel domain"/>
    <property type="match status" value="1"/>
</dbReference>
<dbReference type="InterPro" id="IPR010917">
    <property type="entry name" value="TonB_rcpt_CS"/>
</dbReference>
<dbReference type="InterPro" id="IPR036942">
    <property type="entry name" value="Beta-barrel_TonB_sf"/>
</dbReference>
<evidence type="ECO:0000256" key="10">
    <source>
        <dbReference type="PROSITE-ProRule" id="PRU10144"/>
    </source>
</evidence>
<dbReference type="Pfam" id="PF00593">
    <property type="entry name" value="TonB_dep_Rec_b-barrel"/>
    <property type="match status" value="1"/>
</dbReference>
<keyword evidence="15" id="KW-1185">Reference proteome</keyword>
<dbReference type="InterPro" id="IPR039426">
    <property type="entry name" value="TonB-dep_rcpt-like"/>
</dbReference>
<comment type="similarity">
    <text evidence="9 11">Belongs to the TonB-dependent receptor family.</text>
</comment>
<protein>
    <submittedName>
        <fullName evidence="14">TonB-dependent receptor</fullName>
    </submittedName>
</protein>
<evidence type="ECO:0000259" key="12">
    <source>
        <dbReference type="Pfam" id="PF00593"/>
    </source>
</evidence>
<dbReference type="PROSITE" id="PS52016">
    <property type="entry name" value="TONB_DEPENDENT_REC_3"/>
    <property type="match status" value="1"/>
</dbReference>
<keyword evidence="14" id="KW-0675">Receptor</keyword>
<evidence type="ECO:0000256" key="6">
    <source>
        <dbReference type="ARBA" id="ARBA00023077"/>
    </source>
</evidence>
<dbReference type="Gene3D" id="2.170.130.10">
    <property type="entry name" value="TonB-dependent receptor, plug domain"/>
    <property type="match status" value="1"/>
</dbReference>
<dbReference type="InterPro" id="IPR010104">
    <property type="entry name" value="TonB_rcpt_bac"/>
</dbReference>
<dbReference type="InterPro" id="IPR037066">
    <property type="entry name" value="Plug_dom_sf"/>
</dbReference>
<evidence type="ECO:0000256" key="5">
    <source>
        <dbReference type="ARBA" id="ARBA00022729"/>
    </source>
</evidence>
<dbReference type="CDD" id="cd01347">
    <property type="entry name" value="ligand_gated_channel"/>
    <property type="match status" value="1"/>
</dbReference>
<dbReference type="GO" id="GO:0009279">
    <property type="term" value="C:cell outer membrane"/>
    <property type="evidence" value="ECO:0007669"/>
    <property type="project" value="UniProtKB-SubCell"/>
</dbReference>
<evidence type="ECO:0000256" key="4">
    <source>
        <dbReference type="ARBA" id="ARBA00022692"/>
    </source>
</evidence>
<evidence type="ECO:0000313" key="15">
    <source>
        <dbReference type="Proteomes" id="UP000321039"/>
    </source>
</evidence>
<sequence length="837" mass="92241">MRTFTTHVRHTTDVSGEIQMTVFRKFPLAVAVGAALGIPTVQAQQLEEVVVTATPIRDSQQASIDAKRFADNYVDIVSADTIGQFPDQNLADSLGRLPGLAIERDQGQARYINLRGAPFRYTTIAFDGIDVPGAENGRIPRFDSFPSVITSRIEANKAILPNMPGESVAGFINIHTFSPFDKEGFSMAADVGTGKQDLGDGDIEKYGLRGSWSNDNFGLMLFGSENSREQITDNREYELEPGENGELTVHDLDFRSYKVKREDQAYGGHLEYRGDGALQRVYASKLYSEFQDHEERNQWAFSSAAPVAGVTAENVPMIVSRNLEQGLYENSTDTTTLGVDVQAGEWFVEGSVNYTETEFGMDLPIPYSVGGFTMADYDLSDIEDPKLYLATDLADIEYAMTLGLHYVQQLDIEATKYKLDASRDLDLFGQASTLSLGTQWDQREAGGFVATPVIGAFPAEIDIADYDTGKAWDANTTNTIGGTYFNNAGLYNAWANAADLSVNGLIGESNLIAIEEDIIAAYAMLRTEFSWGNVVGGVRVEQTDYTSQGTLNDTSVSVDDSFTNVLPSLHFNFDLTEELKWRVSASTGVNRPTYNEWRAAASVDVTEQTVTGGNPTLEAEEAIGVDTSLEWYFAPASILSVGAFYREIDNVIYTDVSTIDGGIYFPPAAGESWEFQGAVNGKDGMMQGLEFNAIALAEDVLPAPFDGLGISANLTLIDSEFKSLDGRTLDLPGTSDMVYNISLFYEKYDLSVRLNYQYRDEWISPIEDPSEYWGEQERVDLSVVYTLPFDWEETAVSLYANANNLTDETDVRYSGNGTINQAESYGRRYLVGVRVNF</sequence>
<evidence type="ECO:0000313" key="14">
    <source>
        <dbReference type="EMBL" id="TXS95410.1"/>
    </source>
</evidence>
<dbReference type="Pfam" id="PF07715">
    <property type="entry name" value="Plug"/>
    <property type="match status" value="1"/>
</dbReference>
<evidence type="ECO:0000256" key="11">
    <source>
        <dbReference type="RuleBase" id="RU003357"/>
    </source>
</evidence>
<dbReference type="EMBL" id="VRZA01000002">
    <property type="protein sequence ID" value="TXS95410.1"/>
    <property type="molecule type" value="Genomic_DNA"/>
</dbReference>
<dbReference type="SUPFAM" id="SSF56935">
    <property type="entry name" value="Porins"/>
    <property type="match status" value="1"/>
</dbReference>
<name>A0A5C9A6Q9_9GAMM</name>
<evidence type="ECO:0000256" key="9">
    <source>
        <dbReference type="PROSITE-ProRule" id="PRU01360"/>
    </source>
</evidence>
<evidence type="ECO:0000256" key="7">
    <source>
        <dbReference type="ARBA" id="ARBA00023136"/>
    </source>
</evidence>
<evidence type="ECO:0000256" key="8">
    <source>
        <dbReference type="ARBA" id="ARBA00023237"/>
    </source>
</evidence>
<dbReference type="PANTHER" id="PTHR40980">
    <property type="entry name" value="PLUG DOMAIN-CONTAINING PROTEIN"/>
    <property type="match status" value="1"/>
</dbReference>
<comment type="subcellular location">
    <subcellularLocation>
        <location evidence="1 9">Cell outer membrane</location>
        <topology evidence="1 9">Multi-pass membrane protein</topology>
    </subcellularLocation>
</comment>
<proteinExistence type="inferred from homology"/>
<dbReference type="PROSITE" id="PS01156">
    <property type="entry name" value="TONB_DEPENDENT_REC_2"/>
    <property type="match status" value="1"/>
</dbReference>
<keyword evidence="6 11" id="KW-0798">TonB box</keyword>
<dbReference type="AlphaFoldDB" id="A0A5C9A6Q9"/>
<dbReference type="Proteomes" id="UP000321039">
    <property type="component" value="Unassembled WGS sequence"/>
</dbReference>
<dbReference type="InterPro" id="IPR000531">
    <property type="entry name" value="Beta-barrel_TonB"/>
</dbReference>